<feature type="region of interest" description="Disordered" evidence="6">
    <location>
        <begin position="293"/>
        <end position="422"/>
    </location>
</feature>
<dbReference type="EMBL" id="VXIV02000399">
    <property type="protein sequence ID" value="KAF6038555.1"/>
    <property type="molecule type" value="Genomic_DNA"/>
</dbReference>
<keyword evidence="5" id="KW-0539">Nucleus</keyword>
<evidence type="ECO:0000313" key="9">
    <source>
        <dbReference type="Proteomes" id="UP000593567"/>
    </source>
</evidence>
<dbReference type="GO" id="GO:0005634">
    <property type="term" value="C:nucleus"/>
    <property type="evidence" value="ECO:0007669"/>
    <property type="project" value="UniProtKB-SubCell"/>
</dbReference>
<evidence type="ECO:0000256" key="2">
    <source>
        <dbReference type="ARBA" id="ARBA00023015"/>
    </source>
</evidence>
<evidence type="ECO:0000256" key="5">
    <source>
        <dbReference type="ARBA" id="ARBA00023242"/>
    </source>
</evidence>
<dbReference type="SUPFAM" id="SSF47459">
    <property type="entry name" value="HLH, helix-loop-helix DNA-binding domain"/>
    <property type="match status" value="1"/>
</dbReference>
<dbReference type="Gene3D" id="4.10.280.10">
    <property type="entry name" value="Helix-loop-helix DNA-binding domain"/>
    <property type="match status" value="1"/>
</dbReference>
<dbReference type="CDD" id="cd18945">
    <property type="entry name" value="bHLH_E-protein_TCF4_E2-2"/>
    <property type="match status" value="1"/>
</dbReference>
<feature type="region of interest" description="Disordered" evidence="6">
    <location>
        <begin position="544"/>
        <end position="568"/>
    </location>
</feature>
<feature type="region of interest" description="Disordered" evidence="6">
    <location>
        <begin position="51"/>
        <end position="79"/>
    </location>
</feature>
<organism evidence="8 9">
    <name type="scientific">Bugula neritina</name>
    <name type="common">Brown bryozoan</name>
    <name type="synonym">Sertularia neritina</name>
    <dbReference type="NCBI Taxonomy" id="10212"/>
    <lineage>
        <taxon>Eukaryota</taxon>
        <taxon>Metazoa</taxon>
        <taxon>Spiralia</taxon>
        <taxon>Lophotrochozoa</taxon>
        <taxon>Bryozoa</taxon>
        <taxon>Gymnolaemata</taxon>
        <taxon>Cheilostomatida</taxon>
        <taxon>Flustrina</taxon>
        <taxon>Buguloidea</taxon>
        <taxon>Bugulidae</taxon>
        <taxon>Bugula</taxon>
    </lineage>
</organism>
<dbReference type="GO" id="GO:0000981">
    <property type="term" value="F:DNA-binding transcription factor activity, RNA polymerase II-specific"/>
    <property type="evidence" value="ECO:0007669"/>
    <property type="project" value="TreeGrafter"/>
</dbReference>
<reference evidence="8" key="1">
    <citation type="submission" date="2020-06" db="EMBL/GenBank/DDBJ databases">
        <title>Draft genome of Bugula neritina, a colonial animal packing powerful symbionts and potential medicines.</title>
        <authorList>
            <person name="Rayko M."/>
        </authorList>
    </citation>
    <scope>NUCLEOTIDE SEQUENCE [LARGE SCALE GENOMIC DNA]</scope>
    <source>
        <strain evidence="8">Kwan_BN1</strain>
    </source>
</reference>
<dbReference type="PANTHER" id="PTHR11793">
    <property type="entry name" value="BASIC HELIX-LOOP-HELIX TRANSCRIPTION FACTOR"/>
    <property type="match status" value="1"/>
</dbReference>
<feature type="compositionally biased region" description="Low complexity" evidence="6">
    <location>
        <begin position="54"/>
        <end position="71"/>
    </location>
</feature>
<feature type="region of interest" description="Disordered" evidence="6">
    <location>
        <begin position="1"/>
        <end position="34"/>
    </location>
</feature>
<keyword evidence="4" id="KW-0804">Transcription</keyword>
<gene>
    <name evidence="8" type="ORF">EB796_003152</name>
</gene>
<feature type="compositionally biased region" description="Polar residues" evidence="6">
    <location>
        <begin position="175"/>
        <end position="185"/>
    </location>
</feature>
<evidence type="ECO:0000313" key="8">
    <source>
        <dbReference type="EMBL" id="KAF6038555.1"/>
    </source>
</evidence>
<comment type="subcellular location">
    <subcellularLocation>
        <location evidence="1">Nucleus</location>
    </subcellularLocation>
</comment>
<evidence type="ECO:0000256" key="6">
    <source>
        <dbReference type="SAM" id="MobiDB-lite"/>
    </source>
</evidence>
<feature type="region of interest" description="Disordered" evidence="6">
    <location>
        <begin position="476"/>
        <end position="531"/>
    </location>
</feature>
<dbReference type="PROSITE" id="PS50888">
    <property type="entry name" value="BHLH"/>
    <property type="match status" value="1"/>
</dbReference>
<dbReference type="AlphaFoldDB" id="A0A7J7KJT0"/>
<feature type="compositionally biased region" description="Basic and acidic residues" evidence="6">
    <location>
        <begin position="403"/>
        <end position="422"/>
    </location>
</feature>
<accession>A0A7J7KJT0</accession>
<dbReference type="FunFam" id="4.10.280.10:FF:000001">
    <property type="entry name" value="Putative transcription factor 12"/>
    <property type="match status" value="1"/>
</dbReference>
<feature type="compositionally biased region" description="Polar residues" evidence="6">
    <location>
        <begin position="509"/>
        <end position="531"/>
    </location>
</feature>
<protein>
    <submittedName>
        <fullName evidence="8">TCF12</fullName>
    </submittedName>
</protein>
<dbReference type="Proteomes" id="UP000593567">
    <property type="component" value="Unassembled WGS sequence"/>
</dbReference>
<evidence type="ECO:0000256" key="4">
    <source>
        <dbReference type="ARBA" id="ARBA00023163"/>
    </source>
</evidence>
<name>A0A7J7KJT0_BUGNE</name>
<evidence type="ECO:0000256" key="1">
    <source>
        <dbReference type="ARBA" id="ARBA00004123"/>
    </source>
</evidence>
<dbReference type="OrthoDB" id="10034090at2759"/>
<comment type="caution">
    <text evidence="8">The sequence shown here is derived from an EMBL/GenBank/DDBJ whole genome shotgun (WGS) entry which is preliminary data.</text>
</comment>
<feature type="compositionally biased region" description="Low complexity" evidence="6">
    <location>
        <begin position="253"/>
        <end position="264"/>
    </location>
</feature>
<dbReference type="GO" id="GO:0046983">
    <property type="term" value="F:protein dimerization activity"/>
    <property type="evidence" value="ECO:0007669"/>
    <property type="project" value="InterPro"/>
</dbReference>
<feature type="compositionally biased region" description="Low complexity" evidence="6">
    <location>
        <begin position="192"/>
        <end position="210"/>
    </location>
</feature>
<dbReference type="InterPro" id="IPR051098">
    <property type="entry name" value="NeuroDiff_E-box_TFs"/>
</dbReference>
<proteinExistence type="predicted"/>
<dbReference type="PANTHER" id="PTHR11793:SF13">
    <property type="entry name" value="PROTEIN DAUGHTERLESS"/>
    <property type="match status" value="1"/>
</dbReference>
<sequence length="568" mass="61877">MWSNPSGGHWSRPNGVYPSPYSPTENGGPAWPECTDLRHTMPGFSPEMYPEMKSASADNSSNYSNTYSSTSPNTQMMVSSHNSKNQMDLNHKDLKQPGYQSYHQYNAHGTAESIPTPYYAAHGSVYPCQPPPLIRSPYAPQNYMQPPANTAPPQAHIPQMVYMQTAPAHPVIPQHCSQANSHTPTNHPPSYPRRQSSQSSESTPPEVSSSKHNGSAVLPAASRCPQVTSPTETLGKTMSSSMYPDSSRGGYLPSTPVSSSQSPPYDKGMHALPTPDSNLDDALRVLEGHANVYPGSSAHLPSPPNSSNKIHSQKSHLPGNMHTNASMNMPQFPTETPSSSTKSQEPKSKSKKHKLDAAKPVEEEVLSPPDSVSSKSAKRARYQSPESPTPSEIGTEDLEDETPEQKVEREKQRRQANNARERIRVRDINEAFKELGRMCQSHLQTDKPQTKLNVLQQAVSIIQNLEKNVRERNLNPKSACLKRREEEKGDGSSSEGGGSGMPTLRANGTPISGSRSTIAYGVPTSNAPPNVQLTDYYGNPMIPPHRRSSENMVPPNVTIPKGGGGPMI</sequence>
<feature type="compositionally biased region" description="Polar residues" evidence="6">
    <location>
        <begin position="225"/>
        <end position="244"/>
    </location>
</feature>
<dbReference type="GO" id="GO:0000785">
    <property type="term" value="C:chromatin"/>
    <property type="evidence" value="ECO:0007669"/>
    <property type="project" value="TreeGrafter"/>
</dbReference>
<evidence type="ECO:0000256" key="3">
    <source>
        <dbReference type="ARBA" id="ARBA00023125"/>
    </source>
</evidence>
<dbReference type="GO" id="GO:0005667">
    <property type="term" value="C:transcription regulator complex"/>
    <property type="evidence" value="ECO:0007669"/>
    <property type="project" value="TreeGrafter"/>
</dbReference>
<dbReference type="GO" id="GO:0000978">
    <property type="term" value="F:RNA polymerase II cis-regulatory region sequence-specific DNA binding"/>
    <property type="evidence" value="ECO:0007669"/>
    <property type="project" value="TreeGrafter"/>
</dbReference>
<keyword evidence="9" id="KW-1185">Reference proteome</keyword>
<feature type="compositionally biased region" description="Polar residues" evidence="6">
    <location>
        <begin position="321"/>
        <end position="343"/>
    </location>
</feature>
<feature type="domain" description="BHLH" evidence="7">
    <location>
        <begin position="412"/>
        <end position="465"/>
    </location>
</feature>
<keyword evidence="3" id="KW-0238">DNA-binding</keyword>
<dbReference type="Pfam" id="PF00010">
    <property type="entry name" value="HLH"/>
    <property type="match status" value="1"/>
</dbReference>
<feature type="region of interest" description="Disordered" evidence="6">
    <location>
        <begin position="173"/>
        <end position="279"/>
    </location>
</feature>
<dbReference type="InterPro" id="IPR011598">
    <property type="entry name" value="bHLH_dom"/>
</dbReference>
<dbReference type="InterPro" id="IPR036638">
    <property type="entry name" value="HLH_DNA-bd_sf"/>
</dbReference>
<evidence type="ECO:0000259" key="7">
    <source>
        <dbReference type="PROSITE" id="PS50888"/>
    </source>
</evidence>
<dbReference type="SMART" id="SM00353">
    <property type="entry name" value="HLH"/>
    <property type="match status" value="1"/>
</dbReference>
<keyword evidence="2" id="KW-0805">Transcription regulation</keyword>